<dbReference type="InterPro" id="IPR006073">
    <property type="entry name" value="GTP-bd"/>
</dbReference>
<dbReference type="SUPFAM" id="SSF52540">
    <property type="entry name" value="P-loop containing nucleoside triphosphate hydrolases"/>
    <property type="match status" value="1"/>
</dbReference>
<dbReference type="InterPro" id="IPR027417">
    <property type="entry name" value="P-loop_NTPase"/>
</dbReference>
<gene>
    <name evidence="2" type="ORF">PAXINDRAFT_171636</name>
</gene>
<dbReference type="Proteomes" id="UP000053647">
    <property type="component" value="Unassembled WGS sequence"/>
</dbReference>
<proteinExistence type="predicted"/>
<accession>A0A0C9TM98</accession>
<reference evidence="3" key="2">
    <citation type="submission" date="2015-01" db="EMBL/GenBank/DDBJ databases">
        <title>Evolutionary Origins and Diversification of the Mycorrhizal Mutualists.</title>
        <authorList>
            <consortium name="DOE Joint Genome Institute"/>
            <consortium name="Mycorrhizal Genomics Consortium"/>
            <person name="Kohler A."/>
            <person name="Kuo A."/>
            <person name="Nagy L.G."/>
            <person name="Floudas D."/>
            <person name="Copeland A."/>
            <person name="Barry K.W."/>
            <person name="Cichocki N."/>
            <person name="Veneault-Fourrey C."/>
            <person name="LaButti K."/>
            <person name="Lindquist E.A."/>
            <person name="Lipzen A."/>
            <person name="Lundell T."/>
            <person name="Morin E."/>
            <person name="Murat C."/>
            <person name="Riley R."/>
            <person name="Ohm R."/>
            <person name="Sun H."/>
            <person name="Tunlid A."/>
            <person name="Henrissat B."/>
            <person name="Grigoriev I.V."/>
            <person name="Hibbett D.S."/>
            <person name="Martin F."/>
        </authorList>
    </citation>
    <scope>NUCLEOTIDE SEQUENCE [LARGE SCALE GENOMIC DNA]</scope>
    <source>
        <strain evidence="3">ATCC 200175</strain>
    </source>
</reference>
<keyword evidence="3" id="KW-1185">Reference proteome</keyword>
<organism evidence="2 3">
    <name type="scientific">Paxillus involutus ATCC 200175</name>
    <dbReference type="NCBI Taxonomy" id="664439"/>
    <lineage>
        <taxon>Eukaryota</taxon>
        <taxon>Fungi</taxon>
        <taxon>Dikarya</taxon>
        <taxon>Basidiomycota</taxon>
        <taxon>Agaricomycotina</taxon>
        <taxon>Agaricomycetes</taxon>
        <taxon>Agaricomycetidae</taxon>
        <taxon>Boletales</taxon>
        <taxon>Paxilineae</taxon>
        <taxon>Paxillaceae</taxon>
        <taxon>Paxillus</taxon>
    </lineage>
</organism>
<evidence type="ECO:0000313" key="3">
    <source>
        <dbReference type="Proteomes" id="UP000053647"/>
    </source>
</evidence>
<dbReference type="HOGENOM" id="CLU_050405_1_1_1"/>
<sequence length="197" mass="21541">MIYVVVVFGRTGMGISSLVNLIIGKTEANVSNDCQQCTQKVGRYDAGIDDTKLEVCDIPGFDVSKKSIDNTVASIVQIHKKRGIDLLINCLQPTHGIAPRYYQAVASAVGPEVPIAAVVTHLEREDGAMENWWSRNGGTLESQKELKFVDHACVTTGGLCATDHGHDTDTLRRQESERAVRALISRHCKEPKRPPSS</sequence>
<dbReference type="AlphaFoldDB" id="A0A0C9TM98"/>
<name>A0A0C9TM98_PAXIN</name>
<dbReference type="Pfam" id="PF01926">
    <property type="entry name" value="MMR_HSR1"/>
    <property type="match status" value="1"/>
</dbReference>
<dbReference type="EMBL" id="KN819374">
    <property type="protein sequence ID" value="KIJ11688.1"/>
    <property type="molecule type" value="Genomic_DNA"/>
</dbReference>
<feature type="domain" description="G" evidence="1">
    <location>
        <begin position="5"/>
        <end position="100"/>
    </location>
</feature>
<dbReference type="GO" id="GO:0005525">
    <property type="term" value="F:GTP binding"/>
    <property type="evidence" value="ECO:0007669"/>
    <property type="project" value="InterPro"/>
</dbReference>
<protein>
    <submittedName>
        <fullName evidence="2">Unplaced genomic scaffold PAXINscaffold_52, whole genome shotgun sequence</fullName>
    </submittedName>
</protein>
<reference evidence="2 3" key="1">
    <citation type="submission" date="2014-06" db="EMBL/GenBank/DDBJ databases">
        <authorList>
            <consortium name="DOE Joint Genome Institute"/>
            <person name="Kuo A."/>
            <person name="Kohler A."/>
            <person name="Nagy L.G."/>
            <person name="Floudas D."/>
            <person name="Copeland A."/>
            <person name="Barry K.W."/>
            <person name="Cichocki N."/>
            <person name="Veneault-Fourrey C."/>
            <person name="LaButti K."/>
            <person name="Lindquist E.A."/>
            <person name="Lipzen A."/>
            <person name="Lundell T."/>
            <person name="Morin E."/>
            <person name="Murat C."/>
            <person name="Sun H."/>
            <person name="Tunlid A."/>
            <person name="Henrissat B."/>
            <person name="Grigoriev I.V."/>
            <person name="Hibbett D.S."/>
            <person name="Martin F."/>
            <person name="Nordberg H.P."/>
            <person name="Cantor M.N."/>
            <person name="Hua S.X."/>
        </authorList>
    </citation>
    <scope>NUCLEOTIDE SEQUENCE [LARGE SCALE GENOMIC DNA]</scope>
    <source>
        <strain evidence="2 3">ATCC 200175</strain>
    </source>
</reference>
<dbReference type="Gene3D" id="3.40.50.300">
    <property type="entry name" value="P-loop containing nucleotide triphosphate hydrolases"/>
    <property type="match status" value="1"/>
</dbReference>
<evidence type="ECO:0000313" key="2">
    <source>
        <dbReference type="EMBL" id="KIJ11688.1"/>
    </source>
</evidence>
<dbReference type="OrthoDB" id="8954335at2759"/>
<evidence type="ECO:0000259" key="1">
    <source>
        <dbReference type="Pfam" id="PF01926"/>
    </source>
</evidence>